<dbReference type="InterPro" id="IPR036388">
    <property type="entry name" value="WH-like_DNA-bd_sf"/>
</dbReference>
<dbReference type="STRING" id="1385511.GCA_000425225_03998"/>
<keyword evidence="2" id="KW-0238">DNA-binding</keyword>
<dbReference type="InterPro" id="IPR051081">
    <property type="entry name" value="HTH_MetalResp_TranReg"/>
</dbReference>
<evidence type="ECO:0000313" key="6">
    <source>
        <dbReference type="Proteomes" id="UP000030403"/>
    </source>
</evidence>
<dbReference type="Pfam" id="PF01022">
    <property type="entry name" value="HTH_5"/>
    <property type="match status" value="1"/>
</dbReference>
<name>A0A0A5FXA8_9BACI</name>
<dbReference type="EMBL" id="AVPF01000112">
    <property type="protein sequence ID" value="KGX83405.1"/>
    <property type="molecule type" value="Genomic_DNA"/>
</dbReference>
<dbReference type="PRINTS" id="PR00778">
    <property type="entry name" value="HTHARSR"/>
</dbReference>
<evidence type="ECO:0000259" key="4">
    <source>
        <dbReference type="PROSITE" id="PS50987"/>
    </source>
</evidence>
<dbReference type="PANTHER" id="PTHR33154">
    <property type="entry name" value="TRANSCRIPTIONAL REGULATOR, ARSR FAMILY"/>
    <property type="match status" value="1"/>
</dbReference>
<dbReference type="AlphaFoldDB" id="A0A0A5FXA8"/>
<dbReference type="InterPro" id="IPR036390">
    <property type="entry name" value="WH_DNA-bd_sf"/>
</dbReference>
<gene>
    <name evidence="5" type="ORF">N783_03830</name>
</gene>
<keyword evidence="6" id="KW-1185">Reference proteome</keyword>
<organism evidence="5 6">
    <name type="scientific">Pontibacillus marinus BH030004 = DSM 16465</name>
    <dbReference type="NCBI Taxonomy" id="1385511"/>
    <lineage>
        <taxon>Bacteria</taxon>
        <taxon>Bacillati</taxon>
        <taxon>Bacillota</taxon>
        <taxon>Bacilli</taxon>
        <taxon>Bacillales</taxon>
        <taxon>Bacillaceae</taxon>
        <taxon>Pontibacillus</taxon>
    </lineage>
</organism>
<reference evidence="5 6" key="1">
    <citation type="submission" date="2013-08" db="EMBL/GenBank/DDBJ databases">
        <authorList>
            <person name="Huang J."/>
            <person name="Wang G."/>
        </authorList>
    </citation>
    <scope>NUCLEOTIDE SEQUENCE [LARGE SCALE GENOMIC DNA]</scope>
    <source>
        <strain evidence="5 6">BH030004</strain>
    </source>
</reference>
<dbReference type="CDD" id="cd00090">
    <property type="entry name" value="HTH_ARSR"/>
    <property type="match status" value="1"/>
</dbReference>
<evidence type="ECO:0000256" key="3">
    <source>
        <dbReference type="ARBA" id="ARBA00023163"/>
    </source>
</evidence>
<dbReference type="eggNOG" id="COG0640">
    <property type="taxonomic scope" value="Bacteria"/>
</dbReference>
<keyword evidence="3" id="KW-0804">Transcription</keyword>
<accession>A0A0A5FXA8</accession>
<dbReference type="PROSITE" id="PS50987">
    <property type="entry name" value="HTH_ARSR_2"/>
    <property type="match status" value="1"/>
</dbReference>
<comment type="caution">
    <text evidence="5">The sequence shown here is derived from an EMBL/GenBank/DDBJ whole genome shotgun (WGS) entry which is preliminary data.</text>
</comment>
<dbReference type="PANTHER" id="PTHR33154:SF33">
    <property type="entry name" value="TRANSCRIPTIONAL REPRESSOR SDPR"/>
    <property type="match status" value="1"/>
</dbReference>
<evidence type="ECO:0000256" key="1">
    <source>
        <dbReference type="ARBA" id="ARBA00023015"/>
    </source>
</evidence>
<proteinExistence type="predicted"/>
<sequence length="299" mass="35001">MSYKIKMLYSPVYELLLSFSLFKRQTHLKYLDIGSQWKYDVEKLISKELLSKIKEKNDLHFEDLSVILIAQCPDKDSIQGFFKWIESLSIGEIYELISPFLSDKVTVPSNLESQRNQFVELLKEWNEQYFQTIDRECLKSLKDEAESTEKRLENESTEEVIRSVSRFVIESDEIKEVYLVPAIHFQPMSLVDQFKDTLFITYPTGKNVNGTERVLSEFKALSDERRINILRYIAETPSTFTSIVKEIGMAKGNIHHHLSVLRGARLLDIHLTNDKNTFYYRTHKNLSSEIKTNLDLLLQ</sequence>
<dbReference type="RefSeq" id="WP_027447488.1">
    <property type="nucleotide sequence ID" value="NZ_AULJ01000066.1"/>
</dbReference>
<dbReference type="SUPFAM" id="SSF46785">
    <property type="entry name" value="Winged helix' DNA-binding domain"/>
    <property type="match status" value="1"/>
</dbReference>
<dbReference type="Proteomes" id="UP000030403">
    <property type="component" value="Unassembled WGS sequence"/>
</dbReference>
<evidence type="ECO:0000313" key="5">
    <source>
        <dbReference type="EMBL" id="KGX83405.1"/>
    </source>
</evidence>
<dbReference type="InterPro" id="IPR001845">
    <property type="entry name" value="HTH_ArsR_DNA-bd_dom"/>
</dbReference>
<dbReference type="InterPro" id="IPR011991">
    <property type="entry name" value="ArsR-like_HTH"/>
</dbReference>
<keyword evidence="1" id="KW-0805">Transcription regulation</keyword>
<protein>
    <recommendedName>
        <fullName evidence="4">HTH arsR-type domain-containing protein</fullName>
    </recommendedName>
</protein>
<dbReference type="GO" id="GO:0003700">
    <property type="term" value="F:DNA-binding transcription factor activity"/>
    <property type="evidence" value="ECO:0007669"/>
    <property type="project" value="InterPro"/>
</dbReference>
<dbReference type="SMART" id="SM00418">
    <property type="entry name" value="HTH_ARSR"/>
    <property type="match status" value="1"/>
</dbReference>
<feature type="domain" description="HTH arsR-type" evidence="4">
    <location>
        <begin position="206"/>
        <end position="299"/>
    </location>
</feature>
<dbReference type="Gene3D" id="1.10.10.10">
    <property type="entry name" value="Winged helix-like DNA-binding domain superfamily/Winged helix DNA-binding domain"/>
    <property type="match status" value="1"/>
</dbReference>
<dbReference type="GO" id="GO:0003677">
    <property type="term" value="F:DNA binding"/>
    <property type="evidence" value="ECO:0007669"/>
    <property type="project" value="UniProtKB-KW"/>
</dbReference>
<evidence type="ECO:0000256" key="2">
    <source>
        <dbReference type="ARBA" id="ARBA00023125"/>
    </source>
</evidence>